<keyword evidence="1" id="KW-0732">Signal</keyword>
<sequence>MVRVIFTLLPVFIVASCATAAQTNFELRSDQPNGVLLLREDFEPSYILDTINFFAVDLNAGVIKEHKKVDVKSLPLVSNNPDVERVTGLGLKNTYLLPIEMPPGDYAIVDFRMSGLEAVGTTLNALDIRPCFAHGSPVIRIEAGSLTLFDWRWMKAPLDELLLGAPLDNPLVRQSVDEVELVSAEHPLMRPNRVISRPVAILRLTDQPTDIYNCPVDKFEILALSEQ</sequence>
<evidence type="ECO:0000256" key="1">
    <source>
        <dbReference type="SAM" id="SignalP"/>
    </source>
</evidence>
<organism evidence="2 3">
    <name type="scientific">Hyphomonas adhaerens</name>
    <dbReference type="NCBI Taxonomy" id="81029"/>
    <lineage>
        <taxon>Bacteria</taxon>
        <taxon>Pseudomonadati</taxon>
        <taxon>Pseudomonadota</taxon>
        <taxon>Alphaproteobacteria</taxon>
        <taxon>Hyphomonadales</taxon>
        <taxon>Hyphomonadaceae</taxon>
        <taxon>Hyphomonas</taxon>
    </lineage>
</organism>
<evidence type="ECO:0000313" key="3">
    <source>
        <dbReference type="Proteomes" id="UP000259610"/>
    </source>
</evidence>
<name>A0A3B9GVU8_9PROT</name>
<gene>
    <name evidence="2" type="ORF">DCG58_03150</name>
</gene>
<dbReference type="PROSITE" id="PS51257">
    <property type="entry name" value="PROKAR_LIPOPROTEIN"/>
    <property type="match status" value="1"/>
</dbReference>
<protein>
    <recommendedName>
        <fullName evidence="4">DUF4382 domain-containing protein</fullName>
    </recommendedName>
</protein>
<comment type="caution">
    <text evidence="2">The sequence shown here is derived from an EMBL/GenBank/DDBJ whole genome shotgun (WGS) entry which is preliminary data.</text>
</comment>
<feature type="chain" id="PRO_5017778978" description="DUF4382 domain-containing protein" evidence="1">
    <location>
        <begin position="21"/>
        <end position="227"/>
    </location>
</feature>
<evidence type="ECO:0000313" key="2">
    <source>
        <dbReference type="EMBL" id="HAE26134.1"/>
    </source>
</evidence>
<feature type="signal peptide" evidence="1">
    <location>
        <begin position="1"/>
        <end position="20"/>
    </location>
</feature>
<dbReference type="Proteomes" id="UP000259610">
    <property type="component" value="Unassembled WGS sequence"/>
</dbReference>
<reference evidence="2 3" key="1">
    <citation type="journal article" date="2018" name="Nat. Biotechnol.">
        <title>A standardized bacterial taxonomy based on genome phylogeny substantially revises the tree of life.</title>
        <authorList>
            <person name="Parks D.H."/>
            <person name="Chuvochina M."/>
            <person name="Waite D.W."/>
            <person name="Rinke C."/>
            <person name="Skarshewski A."/>
            <person name="Chaumeil P.A."/>
            <person name="Hugenholtz P."/>
        </authorList>
    </citation>
    <scope>NUCLEOTIDE SEQUENCE [LARGE SCALE GENOMIC DNA]</scope>
    <source>
        <strain evidence="2">UBA8733</strain>
    </source>
</reference>
<evidence type="ECO:0008006" key="4">
    <source>
        <dbReference type="Google" id="ProtNLM"/>
    </source>
</evidence>
<proteinExistence type="predicted"/>
<dbReference type="EMBL" id="DMAN01000064">
    <property type="protein sequence ID" value="HAE26134.1"/>
    <property type="molecule type" value="Genomic_DNA"/>
</dbReference>
<dbReference type="AlphaFoldDB" id="A0A3B9GVU8"/>
<accession>A0A3B9GVU8</accession>